<reference evidence="1" key="1">
    <citation type="submission" date="2019-11" db="EMBL/GenBank/DDBJ databases">
        <authorList>
            <person name="Feng L."/>
        </authorList>
    </citation>
    <scope>NUCLEOTIDE SEQUENCE</scope>
    <source>
        <strain evidence="1">CTertiumLFYP3</strain>
    </source>
</reference>
<organism evidence="1">
    <name type="scientific">Clostridium tertium</name>
    <dbReference type="NCBI Taxonomy" id="1559"/>
    <lineage>
        <taxon>Bacteria</taxon>
        <taxon>Bacillati</taxon>
        <taxon>Bacillota</taxon>
        <taxon>Clostridia</taxon>
        <taxon>Eubacteriales</taxon>
        <taxon>Clostridiaceae</taxon>
        <taxon>Clostridium</taxon>
    </lineage>
</organism>
<proteinExistence type="predicted"/>
<sequence length="244" mass="28110">MKIVIDDQYQSDENENGQYTIDENGNVNLFIKVDEEINSGSIVNSGGTINESRIINDNNIINIAEEENIIKLDSEDFSEDISEDIDEDYYEDLSDVIEEDNTKTFNEEKILEERYRGYSGIYSEIENSLEEKYGKREAPEAKGEITVLSKLGTKEGVELKGARINLYILNGVSPRLFDSKFTDSRGVAEFKNLPNGSFRVISIVDRRFFEKPVYYNWNEVTIDKSNKRTDICVVNRIKPGYYKR</sequence>
<gene>
    <name evidence="1" type="ORF">CTLFYP3_02407</name>
</gene>
<evidence type="ECO:0000313" key="1">
    <source>
        <dbReference type="EMBL" id="VYU43057.1"/>
    </source>
</evidence>
<dbReference type="EMBL" id="CACRTO010000021">
    <property type="protein sequence ID" value="VYU43057.1"/>
    <property type="molecule type" value="Genomic_DNA"/>
</dbReference>
<dbReference type="RefSeq" id="WP_156626842.1">
    <property type="nucleotide sequence ID" value="NZ_CACRTO010000021.1"/>
</dbReference>
<name>A0A6N3EXD5_9CLOT</name>
<evidence type="ECO:0008006" key="2">
    <source>
        <dbReference type="Google" id="ProtNLM"/>
    </source>
</evidence>
<dbReference type="AlphaFoldDB" id="A0A6N3EXD5"/>
<accession>A0A6N3EXD5</accession>
<protein>
    <recommendedName>
        <fullName evidence="2">Cna protein B-type domain protein</fullName>
    </recommendedName>
</protein>